<dbReference type="GO" id="GO:0019677">
    <property type="term" value="P:NAD+ catabolic process"/>
    <property type="evidence" value="ECO:0007669"/>
    <property type="project" value="TreeGrafter"/>
</dbReference>
<dbReference type="AlphaFoldDB" id="A0A4R2IKI6"/>
<dbReference type="Pfam" id="PF09296">
    <property type="entry name" value="NUDIX-like"/>
    <property type="match status" value="1"/>
</dbReference>
<dbReference type="PANTHER" id="PTHR42904:SF6">
    <property type="entry name" value="NAD-CAPPED RNA HYDROLASE NUDT12"/>
    <property type="match status" value="1"/>
</dbReference>
<dbReference type="PROSITE" id="PS00893">
    <property type="entry name" value="NUDIX_BOX"/>
    <property type="match status" value="1"/>
</dbReference>
<dbReference type="PROSITE" id="PS51462">
    <property type="entry name" value="NUDIX"/>
    <property type="match status" value="1"/>
</dbReference>
<dbReference type="InterPro" id="IPR015797">
    <property type="entry name" value="NUDIX_hydrolase-like_dom_sf"/>
</dbReference>
<dbReference type="InterPro" id="IPR015376">
    <property type="entry name" value="Znr_NADH_PPase"/>
</dbReference>
<evidence type="ECO:0000256" key="1">
    <source>
        <dbReference type="ARBA" id="ARBA00001946"/>
    </source>
</evidence>
<dbReference type="Gene3D" id="3.90.79.10">
    <property type="entry name" value="Nucleoside Triphosphate Pyrophosphohydrolase"/>
    <property type="match status" value="1"/>
</dbReference>
<dbReference type="Pfam" id="PF09297">
    <property type="entry name" value="Zn_ribbon_NUD"/>
    <property type="match status" value="1"/>
</dbReference>
<gene>
    <name evidence="11" type="ORF">EV646_108106</name>
</gene>
<evidence type="ECO:0000256" key="5">
    <source>
        <dbReference type="ARBA" id="ARBA00022723"/>
    </source>
</evidence>
<keyword evidence="7" id="KW-0460">Magnesium</keyword>
<comment type="similarity">
    <text evidence="3">Belongs to the Nudix hydrolase family. NudC subfamily.</text>
</comment>
<dbReference type="EMBL" id="SLWR01000008">
    <property type="protein sequence ID" value="TCO45484.1"/>
    <property type="molecule type" value="Genomic_DNA"/>
</dbReference>
<dbReference type="EC" id="3.6.1.22" evidence="4"/>
<comment type="cofactor">
    <cofactor evidence="2">
        <name>Zn(2+)</name>
        <dbReference type="ChEBI" id="CHEBI:29105"/>
    </cofactor>
</comment>
<evidence type="ECO:0000256" key="9">
    <source>
        <dbReference type="ARBA" id="ARBA00023679"/>
    </source>
</evidence>
<reference evidence="11 12" key="1">
    <citation type="journal article" date="2015" name="Stand. Genomic Sci.">
        <title>Genomic Encyclopedia of Bacterial and Archaeal Type Strains, Phase III: the genomes of soil and plant-associated and newly described type strains.</title>
        <authorList>
            <person name="Whitman W.B."/>
            <person name="Woyke T."/>
            <person name="Klenk H.P."/>
            <person name="Zhou Y."/>
            <person name="Lilburn T.G."/>
            <person name="Beck B.J."/>
            <person name="De Vos P."/>
            <person name="Vandamme P."/>
            <person name="Eisen J.A."/>
            <person name="Garrity G."/>
            <person name="Hugenholtz P."/>
            <person name="Kyrpides N.C."/>
        </authorList>
    </citation>
    <scope>NUCLEOTIDE SEQUENCE [LARGE SCALE GENOMIC DNA]</scope>
    <source>
        <strain evidence="11 12">VKM Ac-2541</strain>
    </source>
</reference>
<keyword evidence="12" id="KW-1185">Reference proteome</keyword>
<comment type="caution">
    <text evidence="11">The sequence shown here is derived from an EMBL/GenBank/DDBJ whole genome shotgun (WGS) entry which is preliminary data.</text>
</comment>
<dbReference type="InterPro" id="IPR049734">
    <property type="entry name" value="NudC-like_C"/>
</dbReference>
<accession>A0A4R2IKI6</accession>
<keyword evidence="5" id="KW-0479">Metal-binding</keyword>
<dbReference type="GO" id="GO:0005829">
    <property type="term" value="C:cytosol"/>
    <property type="evidence" value="ECO:0007669"/>
    <property type="project" value="TreeGrafter"/>
</dbReference>
<evidence type="ECO:0000256" key="3">
    <source>
        <dbReference type="ARBA" id="ARBA00009595"/>
    </source>
</evidence>
<protein>
    <recommendedName>
        <fullName evidence="4">NAD(+) diphosphatase</fullName>
        <ecNumber evidence="4">3.6.1.22</ecNumber>
    </recommendedName>
</protein>
<proteinExistence type="inferred from homology"/>
<name>A0A4R2IKI6_9ACTN</name>
<dbReference type="InterPro" id="IPR020084">
    <property type="entry name" value="NUDIX_hydrolase_CS"/>
</dbReference>
<dbReference type="InterPro" id="IPR050241">
    <property type="entry name" value="NAD-cap_RNA_hydrolase_NudC"/>
</dbReference>
<dbReference type="SUPFAM" id="SSF55811">
    <property type="entry name" value="Nudix"/>
    <property type="match status" value="1"/>
</dbReference>
<evidence type="ECO:0000256" key="7">
    <source>
        <dbReference type="ARBA" id="ARBA00022842"/>
    </source>
</evidence>
<evidence type="ECO:0000313" key="12">
    <source>
        <dbReference type="Proteomes" id="UP000295573"/>
    </source>
</evidence>
<dbReference type="CDD" id="cd03429">
    <property type="entry name" value="NUDIX_NADH_pyrophosphatase_Nudt13"/>
    <property type="match status" value="1"/>
</dbReference>
<dbReference type="GO" id="GO:0006742">
    <property type="term" value="P:NADP+ catabolic process"/>
    <property type="evidence" value="ECO:0007669"/>
    <property type="project" value="TreeGrafter"/>
</dbReference>
<dbReference type="PANTHER" id="PTHR42904">
    <property type="entry name" value="NUDIX HYDROLASE, NUDC SUBFAMILY"/>
    <property type="match status" value="1"/>
</dbReference>
<dbReference type="Gene3D" id="3.90.79.20">
    <property type="match status" value="1"/>
</dbReference>
<dbReference type="NCBIfam" id="NF001299">
    <property type="entry name" value="PRK00241.1"/>
    <property type="match status" value="1"/>
</dbReference>
<keyword evidence="8" id="KW-0520">NAD</keyword>
<evidence type="ECO:0000256" key="6">
    <source>
        <dbReference type="ARBA" id="ARBA00022801"/>
    </source>
</evidence>
<dbReference type="Proteomes" id="UP000295573">
    <property type="component" value="Unassembled WGS sequence"/>
</dbReference>
<evidence type="ECO:0000256" key="2">
    <source>
        <dbReference type="ARBA" id="ARBA00001947"/>
    </source>
</evidence>
<dbReference type="GO" id="GO:0046872">
    <property type="term" value="F:metal ion binding"/>
    <property type="evidence" value="ECO:0007669"/>
    <property type="project" value="UniProtKB-KW"/>
</dbReference>
<sequence>MLSRSRRSAWLTVPGYVEEVAYSIASGSLALSRSVLDRAADRRRDEEWLEKAWHAPDTQVAVVAQDKLVVTADRTALKLVPSSEAPEGTRVFLGIDRESGAGQTAEGRAVFAVLVDGEPDESYAGLREIGAVLNDREAGIAVHVVGLSNWHGVHTHCANCGEHTEVVEAGHVRDCPACGAKHFPRSDPAIIVLVTDDQDRALLGRNEAWPEGRYSTLAGFVEPGESLEAAVRREVLEETGVIVGPEIEYAGSQPWPLPSSLMLGFYAKAVGFEIEVDADEIAEARWFTREDLRALVEAGTMALPGNISISRRLIEGWYGEELTGSW</sequence>
<dbReference type="InterPro" id="IPR000086">
    <property type="entry name" value="NUDIX_hydrolase_dom"/>
</dbReference>
<dbReference type="OrthoDB" id="9791656at2"/>
<evidence type="ECO:0000259" key="10">
    <source>
        <dbReference type="PROSITE" id="PS51462"/>
    </source>
</evidence>
<feature type="domain" description="Nudix hydrolase" evidence="10">
    <location>
        <begin position="184"/>
        <end position="315"/>
    </location>
</feature>
<evidence type="ECO:0000256" key="8">
    <source>
        <dbReference type="ARBA" id="ARBA00023027"/>
    </source>
</evidence>
<dbReference type="Pfam" id="PF00293">
    <property type="entry name" value="NUDIX"/>
    <property type="match status" value="1"/>
</dbReference>
<dbReference type="InterPro" id="IPR015375">
    <property type="entry name" value="NADH_PPase-like_N"/>
</dbReference>
<comment type="catalytic activity">
    <reaction evidence="9">
        <text>a 5'-end NAD(+)-phospho-ribonucleoside in mRNA + H2O = a 5'-end phospho-adenosine-phospho-ribonucleoside in mRNA + beta-nicotinamide D-ribonucleotide + 2 H(+)</text>
        <dbReference type="Rhea" id="RHEA:60876"/>
        <dbReference type="Rhea" id="RHEA-COMP:15698"/>
        <dbReference type="Rhea" id="RHEA-COMP:15719"/>
        <dbReference type="ChEBI" id="CHEBI:14649"/>
        <dbReference type="ChEBI" id="CHEBI:15377"/>
        <dbReference type="ChEBI" id="CHEBI:15378"/>
        <dbReference type="ChEBI" id="CHEBI:144029"/>
        <dbReference type="ChEBI" id="CHEBI:144051"/>
    </reaction>
    <physiologicalReaction direction="left-to-right" evidence="9">
        <dbReference type="Rhea" id="RHEA:60877"/>
    </physiologicalReaction>
</comment>
<organism evidence="11 12">
    <name type="scientific">Kribbella antiqua</name>
    <dbReference type="NCBI Taxonomy" id="2512217"/>
    <lineage>
        <taxon>Bacteria</taxon>
        <taxon>Bacillati</taxon>
        <taxon>Actinomycetota</taxon>
        <taxon>Actinomycetes</taxon>
        <taxon>Propionibacteriales</taxon>
        <taxon>Kribbellaceae</taxon>
        <taxon>Kribbella</taxon>
    </lineage>
</organism>
<evidence type="ECO:0000256" key="4">
    <source>
        <dbReference type="ARBA" id="ARBA00012381"/>
    </source>
</evidence>
<dbReference type="GO" id="GO:0035529">
    <property type="term" value="F:NADH pyrophosphatase activity"/>
    <property type="evidence" value="ECO:0007669"/>
    <property type="project" value="TreeGrafter"/>
</dbReference>
<evidence type="ECO:0000313" key="11">
    <source>
        <dbReference type="EMBL" id="TCO45484.1"/>
    </source>
</evidence>
<comment type="cofactor">
    <cofactor evidence="1">
        <name>Mg(2+)</name>
        <dbReference type="ChEBI" id="CHEBI:18420"/>
    </cofactor>
</comment>
<keyword evidence="6" id="KW-0378">Hydrolase</keyword>